<feature type="transmembrane region" description="Helical" evidence="2">
    <location>
        <begin position="162"/>
        <end position="180"/>
    </location>
</feature>
<keyword evidence="2" id="KW-1133">Transmembrane helix</keyword>
<proteinExistence type="predicted"/>
<evidence type="ECO:0000256" key="1">
    <source>
        <dbReference type="SAM" id="MobiDB-lite"/>
    </source>
</evidence>
<feature type="region of interest" description="Disordered" evidence="1">
    <location>
        <begin position="311"/>
        <end position="435"/>
    </location>
</feature>
<evidence type="ECO:0000256" key="3">
    <source>
        <dbReference type="SAM" id="SignalP"/>
    </source>
</evidence>
<dbReference type="Proteomes" id="UP000678393">
    <property type="component" value="Unassembled WGS sequence"/>
</dbReference>
<keyword evidence="5" id="KW-1185">Reference proteome</keyword>
<feature type="chain" id="PRO_5035830677" evidence="3">
    <location>
        <begin position="27"/>
        <end position="435"/>
    </location>
</feature>
<accession>A0A8S3YWV6</accession>
<name>A0A8S3YWV6_9EUPU</name>
<keyword evidence="3" id="KW-0732">Signal</keyword>
<dbReference type="OrthoDB" id="6158295at2759"/>
<sequence length="435" mass="47040">MASARTYIVCLWLFVVLFLEISDVKGRRGGGGSRSSGRSSRSHSYSSSRAAKTYTSVALTGRVLGSSKYTMLNWRTAALAGFIYGGPRYIRLHSHRHDMPPICTNDYEKSPEGRIYGYFICPRENETETYIYCCGPNKREYCCDREMAQKYVSKSGLSIGDIFGIVFTVGFVCVLSFICFKKRKQPNGSLEWSSTVFCTHVPSSSPLICHHNLHTCAIITSTHMPTFPPYMCLYLLHTYALMSSTHMPSSPPHVCPHLLHTCALIPSTHMPSSPPHICPNLHTYVHICPGATPCMPPPSYDAVASHPSYDGVSGLPYGPPQPQPPPNLDGKMFPYPSQGGDPPYPYPQSAASAPYPPPSEPSYPLLNEQPYPNSATVSYPPSGGAPYPTPGGAPYPTPGGAPYPTPGGAPYPTPGGAPYPSYSSPNSDSLVGGAK</sequence>
<evidence type="ECO:0000256" key="2">
    <source>
        <dbReference type="SAM" id="Phobius"/>
    </source>
</evidence>
<protein>
    <submittedName>
        <fullName evidence="4">Uncharacterized protein</fullName>
    </submittedName>
</protein>
<comment type="caution">
    <text evidence="4">The sequence shown here is derived from an EMBL/GenBank/DDBJ whole genome shotgun (WGS) entry which is preliminary data.</text>
</comment>
<dbReference type="AlphaFoldDB" id="A0A8S3YWV6"/>
<evidence type="ECO:0000313" key="4">
    <source>
        <dbReference type="EMBL" id="CAG5121229.1"/>
    </source>
</evidence>
<feature type="signal peptide" evidence="3">
    <location>
        <begin position="1"/>
        <end position="26"/>
    </location>
</feature>
<evidence type="ECO:0000313" key="5">
    <source>
        <dbReference type="Proteomes" id="UP000678393"/>
    </source>
</evidence>
<keyword evidence="2" id="KW-0812">Transmembrane</keyword>
<feature type="compositionally biased region" description="Pro residues" evidence="1">
    <location>
        <begin position="387"/>
        <end position="417"/>
    </location>
</feature>
<reference evidence="4" key="1">
    <citation type="submission" date="2021-04" db="EMBL/GenBank/DDBJ databases">
        <authorList>
            <consortium name="Molecular Ecology Group"/>
        </authorList>
    </citation>
    <scope>NUCLEOTIDE SEQUENCE</scope>
</reference>
<gene>
    <name evidence="4" type="ORF">CUNI_LOCUS6787</name>
</gene>
<keyword evidence="2" id="KW-0472">Membrane</keyword>
<organism evidence="4 5">
    <name type="scientific">Candidula unifasciata</name>
    <dbReference type="NCBI Taxonomy" id="100452"/>
    <lineage>
        <taxon>Eukaryota</taxon>
        <taxon>Metazoa</taxon>
        <taxon>Spiralia</taxon>
        <taxon>Lophotrochozoa</taxon>
        <taxon>Mollusca</taxon>
        <taxon>Gastropoda</taxon>
        <taxon>Heterobranchia</taxon>
        <taxon>Euthyneura</taxon>
        <taxon>Panpulmonata</taxon>
        <taxon>Eupulmonata</taxon>
        <taxon>Stylommatophora</taxon>
        <taxon>Helicina</taxon>
        <taxon>Helicoidea</taxon>
        <taxon>Geomitridae</taxon>
        <taxon>Candidula</taxon>
    </lineage>
</organism>
<dbReference type="EMBL" id="CAJHNH020001045">
    <property type="protein sequence ID" value="CAG5121229.1"/>
    <property type="molecule type" value="Genomic_DNA"/>
</dbReference>
<feature type="compositionally biased region" description="Pro residues" evidence="1">
    <location>
        <begin position="317"/>
        <end position="327"/>
    </location>
</feature>
<feature type="region of interest" description="Disordered" evidence="1">
    <location>
        <begin position="26"/>
        <end position="47"/>
    </location>
</feature>
<feature type="compositionally biased region" description="Low complexity" evidence="1">
    <location>
        <begin position="35"/>
        <end position="47"/>
    </location>
</feature>